<dbReference type="EMBL" id="GEVK01018547">
    <property type="protein sequence ID" value="JAU34285.1"/>
    <property type="molecule type" value="Transcribed_RNA"/>
</dbReference>
<proteinExistence type="predicted"/>
<organism evidence="1">
    <name type="scientific">Noccaea caerulescens</name>
    <name type="common">Alpine penny-cress</name>
    <name type="synonym">Thlaspi caerulescens</name>
    <dbReference type="NCBI Taxonomy" id="107243"/>
    <lineage>
        <taxon>Eukaryota</taxon>
        <taxon>Viridiplantae</taxon>
        <taxon>Streptophyta</taxon>
        <taxon>Embryophyta</taxon>
        <taxon>Tracheophyta</taxon>
        <taxon>Spermatophyta</taxon>
        <taxon>Magnoliopsida</taxon>
        <taxon>eudicotyledons</taxon>
        <taxon>Gunneridae</taxon>
        <taxon>Pentapetalae</taxon>
        <taxon>rosids</taxon>
        <taxon>malvids</taxon>
        <taxon>Brassicales</taxon>
        <taxon>Brassicaceae</taxon>
        <taxon>Coluteocarpeae</taxon>
        <taxon>Noccaea</taxon>
    </lineage>
</organism>
<gene>
    <name evidence="1" type="ORF">LC_TR5262_c4_g1_i1_g.18580</name>
</gene>
<dbReference type="AlphaFoldDB" id="A0A1J3EVP3"/>
<protein>
    <submittedName>
        <fullName evidence="1">Pentatricopeptide repeat-containing protein</fullName>
    </submittedName>
</protein>
<reference evidence="1" key="1">
    <citation type="submission" date="2016-07" db="EMBL/GenBank/DDBJ databases">
        <title>De novo transcriptome assembly of four accessions of the metal hyperaccumulator plant Noccaea caerulescens.</title>
        <authorList>
            <person name="Blande D."/>
            <person name="Halimaa P."/>
            <person name="Tervahauta A.I."/>
            <person name="Aarts M.G."/>
            <person name="Karenlampi S.O."/>
        </authorList>
    </citation>
    <scope>NUCLEOTIDE SEQUENCE</scope>
</reference>
<evidence type="ECO:0000313" key="1">
    <source>
        <dbReference type="EMBL" id="JAU34285.1"/>
    </source>
</evidence>
<dbReference type="InterPro" id="IPR011990">
    <property type="entry name" value="TPR-like_helical_dom_sf"/>
</dbReference>
<name>A0A1J3EVP3_NOCCA</name>
<sequence>MLGDADEGLLNFESMTKEHGIIPTIEHYVSIVEMYALPVFLDEALEFVKRMPMGNIDKPFSGNWRFRAC</sequence>
<accession>A0A1J3EVP3</accession>
<dbReference type="Gene3D" id="1.25.40.10">
    <property type="entry name" value="Tetratricopeptide repeat domain"/>
    <property type="match status" value="1"/>
</dbReference>